<dbReference type="PANTHER" id="PTHR10429">
    <property type="entry name" value="DNA-3-METHYLADENINE GLYCOSYLASE"/>
    <property type="match status" value="1"/>
</dbReference>
<dbReference type="GO" id="GO:0003677">
    <property type="term" value="F:DNA binding"/>
    <property type="evidence" value="ECO:0007669"/>
    <property type="project" value="InterPro"/>
</dbReference>
<evidence type="ECO:0000256" key="1">
    <source>
        <dbReference type="ARBA" id="ARBA00009232"/>
    </source>
</evidence>
<dbReference type="AlphaFoldDB" id="A0A1F7U3F5"/>
<dbReference type="InterPro" id="IPR011034">
    <property type="entry name" value="Formyl_transferase-like_C_sf"/>
</dbReference>
<keyword evidence="3 5" id="KW-0378">Hydrolase</keyword>
<dbReference type="GO" id="GO:0006284">
    <property type="term" value="P:base-excision repair"/>
    <property type="evidence" value="ECO:0007669"/>
    <property type="project" value="InterPro"/>
</dbReference>
<evidence type="ECO:0000313" key="6">
    <source>
        <dbReference type="EMBL" id="OGL72786.1"/>
    </source>
</evidence>
<protein>
    <recommendedName>
        <fullName evidence="5">Putative 3-methyladenine DNA glycosylase</fullName>
        <ecNumber evidence="5">3.2.2.-</ecNumber>
    </recommendedName>
</protein>
<dbReference type="GO" id="GO:0003905">
    <property type="term" value="F:alkylbase DNA N-glycosylase activity"/>
    <property type="evidence" value="ECO:0007669"/>
    <property type="project" value="InterPro"/>
</dbReference>
<comment type="caution">
    <text evidence="6">The sequence shown here is derived from an EMBL/GenBank/DDBJ whole genome shotgun (WGS) entry which is preliminary data.</text>
</comment>
<dbReference type="EC" id="3.2.2.-" evidence="5"/>
<evidence type="ECO:0000313" key="7">
    <source>
        <dbReference type="Proteomes" id="UP000177088"/>
    </source>
</evidence>
<dbReference type="PANTHER" id="PTHR10429:SF0">
    <property type="entry name" value="DNA-3-METHYLADENINE GLYCOSYLASE"/>
    <property type="match status" value="1"/>
</dbReference>
<proteinExistence type="inferred from homology"/>
<dbReference type="Gene3D" id="3.10.300.10">
    <property type="entry name" value="Methylpurine-DNA glycosylase (MPG)"/>
    <property type="match status" value="2"/>
</dbReference>
<name>A0A1F7U3F5_9BACT</name>
<dbReference type="InterPro" id="IPR036995">
    <property type="entry name" value="MPG_sf"/>
</dbReference>
<accession>A0A1F7U3F5</accession>
<gene>
    <name evidence="6" type="ORF">A3C96_03400</name>
</gene>
<evidence type="ECO:0000256" key="2">
    <source>
        <dbReference type="ARBA" id="ARBA00022763"/>
    </source>
</evidence>
<evidence type="ECO:0000256" key="3">
    <source>
        <dbReference type="ARBA" id="ARBA00022801"/>
    </source>
</evidence>
<dbReference type="EMBL" id="MGEA01000084">
    <property type="protein sequence ID" value="OGL72786.1"/>
    <property type="molecule type" value="Genomic_DNA"/>
</dbReference>
<dbReference type="Pfam" id="PF02245">
    <property type="entry name" value="Pur_DNA_glyco"/>
    <property type="match status" value="2"/>
</dbReference>
<keyword evidence="2 5" id="KW-0227">DNA damage</keyword>
<dbReference type="SUPFAM" id="SSF50486">
    <property type="entry name" value="FMT C-terminal domain-like"/>
    <property type="match status" value="1"/>
</dbReference>
<sequence>MLREKFFNRSAVVVARELLGKFLVRRRGGRTTAAMITEVEAYEGPRDKASHASRGRTERNAPMFGPPGHWYVYFCYGMHWLANIVTGPREYPAAVLIRAVEDTAGPARVTKRFGVGRAQNGREATRSGGFWIEDRGYRVSARAVKRTPRIGVAYAGPVWGKKPFRFVVRDT</sequence>
<dbReference type="HAMAP" id="MF_00527">
    <property type="entry name" value="3MGH"/>
    <property type="match status" value="1"/>
</dbReference>
<evidence type="ECO:0000256" key="4">
    <source>
        <dbReference type="ARBA" id="ARBA00023204"/>
    </source>
</evidence>
<dbReference type="InterPro" id="IPR003180">
    <property type="entry name" value="MPG"/>
</dbReference>
<reference evidence="6 7" key="1">
    <citation type="journal article" date="2016" name="Nat. Commun.">
        <title>Thousands of microbial genomes shed light on interconnected biogeochemical processes in an aquifer system.</title>
        <authorList>
            <person name="Anantharaman K."/>
            <person name="Brown C.T."/>
            <person name="Hug L.A."/>
            <person name="Sharon I."/>
            <person name="Castelle C.J."/>
            <person name="Probst A.J."/>
            <person name="Thomas B.C."/>
            <person name="Singh A."/>
            <person name="Wilkins M.J."/>
            <person name="Karaoz U."/>
            <person name="Brodie E.L."/>
            <person name="Williams K.H."/>
            <person name="Hubbard S.S."/>
            <person name="Banfield J.F."/>
        </authorList>
    </citation>
    <scope>NUCLEOTIDE SEQUENCE [LARGE SCALE GENOMIC DNA]</scope>
</reference>
<dbReference type="Proteomes" id="UP000177088">
    <property type="component" value="Unassembled WGS sequence"/>
</dbReference>
<dbReference type="NCBIfam" id="TIGR00567">
    <property type="entry name" value="3mg"/>
    <property type="match status" value="1"/>
</dbReference>
<dbReference type="CDD" id="cd00540">
    <property type="entry name" value="AAG"/>
    <property type="match status" value="1"/>
</dbReference>
<organism evidence="6 7">
    <name type="scientific">Candidatus Uhrbacteria bacterium RIFCSPHIGHO2_02_FULL_60_10</name>
    <dbReference type="NCBI Taxonomy" id="1802392"/>
    <lineage>
        <taxon>Bacteria</taxon>
        <taxon>Candidatus Uhriibacteriota</taxon>
    </lineage>
</organism>
<comment type="similarity">
    <text evidence="1 5">Belongs to the DNA glycosylase MPG family.</text>
</comment>
<keyword evidence="4 5" id="KW-0234">DNA repair</keyword>
<evidence type="ECO:0000256" key="5">
    <source>
        <dbReference type="HAMAP-Rule" id="MF_00527"/>
    </source>
</evidence>